<gene>
    <name evidence="2" type="ORF">SEMRO_901_G217960.1</name>
</gene>
<accession>A0A9N8EAV5</accession>
<feature type="region of interest" description="Disordered" evidence="1">
    <location>
        <begin position="123"/>
        <end position="240"/>
    </location>
</feature>
<evidence type="ECO:0000313" key="3">
    <source>
        <dbReference type="Proteomes" id="UP001153069"/>
    </source>
</evidence>
<dbReference type="Proteomes" id="UP001153069">
    <property type="component" value="Unassembled WGS sequence"/>
</dbReference>
<proteinExistence type="predicted"/>
<organism evidence="2 3">
    <name type="scientific">Seminavis robusta</name>
    <dbReference type="NCBI Taxonomy" id="568900"/>
    <lineage>
        <taxon>Eukaryota</taxon>
        <taxon>Sar</taxon>
        <taxon>Stramenopiles</taxon>
        <taxon>Ochrophyta</taxon>
        <taxon>Bacillariophyta</taxon>
        <taxon>Bacillariophyceae</taxon>
        <taxon>Bacillariophycidae</taxon>
        <taxon>Naviculales</taxon>
        <taxon>Naviculaceae</taxon>
        <taxon>Seminavis</taxon>
    </lineage>
</organism>
<sequence length="240" mass="26177">MLSHSSDPHAIKMANRLINDEVKIAFFSKHGADAKPVSNETMGVIVNGIRTGIQRCVDRKKDVDMFCCLQGDRYIPNARPILLYDLDATMVSAANGHLRFLTNQGGHILNVIVSGGANSFEMGRDVPRSAGHAGVPHAVAPPAPAPPAPAAAASKPKAKPASKENRKRNKMRPLPESPSESEEEPQEIQPRRHRNHRNQQCKVPPKDLLDSSSDSSEAQDLKHFSQLTGRGRHSGGRNNR</sequence>
<keyword evidence="3" id="KW-1185">Reference proteome</keyword>
<evidence type="ECO:0000256" key="1">
    <source>
        <dbReference type="SAM" id="MobiDB-lite"/>
    </source>
</evidence>
<reference evidence="2" key="1">
    <citation type="submission" date="2020-06" db="EMBL/GenBank/DDBJ databases">
        <authorList>
            <consortium name="Plant Systems Biology data submission"/>
        </authorList>
    </citation>
    <scope>NUCLEOTIDE SEQUENCE</scope>
    <source>
        <strain evidence="2">D6</strain>
    </source>
</reference>
<feature type="compositionally biased region" description="Basic residues" evidence="1">
    <location>
        <begin position="230"/>
        <end position="240"/>
    </location>
</feature>
<name>A0A9N8EAV5_9STRA</name>
<comment type="caution">
    <text evidence="2">The sequence shown here is derived from an EMBL/GenBank/DDBJ whole genome shotgun (WGS) entry which is preliminary data.</text>
</comment>
<feature type="compositionally biased region" description="Basic residues" evidence="1">
    <location>
        <begin position="156"/>
        <end position="171"/>
    </location>
</feature>
<dbReference type="AlphaFoldDB" id="A0A9N8EAV5"/>
<protein>
    <submittedName>
        <fullName evidence="2">Uncharacterized protein</fullName>
    </submittedName>
</protein>
<dbReference type="EMBL" id="CAICTM010000899">
    <property type="protein sequence ID" value="CAB9518032.1"/>
    <property type="molecule type" value="Genomic_DNA"/>
</dbReference>
<feature type="compositionally biased region" description="Pro residues" evidence="1">
    <location>
        <begin position="139"/>
        <end position="149"/>
    </location>
</feature>
<evidence type="ECO:0000313" key="2">
    <source>
        <dbReference type="EMBL" id="CAB9518032.1"/>
    </source>
</evidence>